<organism evidence="16 17">
    <name type="scientific">Chromobacterium vaccinii</name>
    <dbReference type="NCBI Taxonomy" id="1108595"/>
    <lineage>
        <taxon>Bacteria</taxon>
        <taxon>Pseudomonadati</taxon>
        <taxon>Pseudomonadota</taxon>
        <taxon>Betaproteobacteria</taxon>
        <taxon>Neisseriales</taxon>
        <taxon>Chromobacteriaceae</taxon>
        <taxon>Chromobacterium</taxon>
    </lineage>
</organism>
<dbReference type="Gene3D" id="3.30.1340.10">
    <property type="entry name" value="HPr-like"/>
    <property type="match status" value="1"/>
</dbReference>
<name>A0A1D9LHJ8_9NEIS</name>
<dbReference type="GO" id="GO:0008965">
    <property type="term" value="F:phosphoenolpyruvate-protein phosphotransferase activity"/>
    <property type="evidence" value="ECO:0007669"/>
    <property type="project" value="UniProtKB-EC"/>
</dbReference>
<dbReference type="SUPFAM" id="SSF51261">
    <property type="entry name" value="Duplicated hybrid motif"/>
    <property type="match status" value="1"/>
</dbReference>
<dbReference type="FunFam" id="2.70.70.10:FF:000001">
    <property type="entry name" value="PTS system glucose-specific IIA component"/>
    <property type="match status" value="1"/>
</dbReference>
<feature type="domain" description="HPr" evidence="15">
    <location>
        <begin position="167"/>
        <end position="256"/>
    </location>
</feature>
<dbReference type="InterPro" id="IPR050499">
    <property type="entry name" value="PEP-utilizing_PTS_enzyme"/>
</dbReference>
<dbReference type="Pfam" id="PF05524">
    <property type="entry name" value="PEP-utilisers_N"/>
    <property type="match status" value="1"/>
</dbReference>
<dbReference type="InterPro" id="IPR036637">
    <property type="entry name" value="Phosphohistidine_dom_sf"/>
</dbReference>
<dbReference type="GO" id="GO:0005737">
    <property type="term" value="C:cytoplasm"/>
    <property type="evidence" value="ECO:0007669"/>
    <property type="project" value="UniProtKB-SubCell"/>
</dbReference>
<dbReference type="NCBIfam" id="TIGR01417">
    <property type="entry name" value="PTS_I_fam"/>
    <property type="match status" value="1"/>
</dbReference>
<comment type="similarity">
    <text evidence="4">Belongs to the PEP-utilizing enzyme family.</text>
</comment>
<dbReference type="InterPro" id="IPR023151">
    <property type="entry name" value="PEP_util_CS"/>
</dbReference>
<protein>
    <recommendedName>
        <fullName evidence="5">phosphoenolpyruvate--protein phosphotransferase</fullName>
        <ecNumber evidence="5">2.7.3.9</ecNumber>
    </recommendedName>
</protein>
<dbReference type="Gene3D" id="2.70.70.10">
    <property type="entry name" value="Glucose Permease (Domain IIA)"/>
    <property type="match status" value="1"/>
</dbReference>
<dbReference type="InterPro" id="IPR011055">
    <property type="entry name" value="Dup_hybrid_motif"/>
</dbReference>
<evidence type="ECO:0000256" key="9">
    <source>
        <dbReference type="ARBA" id="ARBA00022679"/>
    </source>
</evidence>
<dbReference type="PANTHER" id="PTHR46244">
    <property type="entry name" value="PHOSPHOENOLPYRUVATE-PROTEIN PHOSPHOTRANSFERASE"/>
    <property type="match status" value="1"/>
</dbReference>
<dbReference type="PROSITE" id="PS00369">
    <property type="entry name" value="PTS_HPR_HIS"/>
    <property type="match status" value="1"/>
</dbReference>
<dbReference type="KEGG" id="cvc:BKX93_12550"/>
<dbReference type="SUPFAM" id="SSF47831">
    <property type="entry name" value="Enzyme I of the PEP:sugar phosphotransferase system HPr-binding (sub)domain"/>
    <property type="match status" value="1"/>
</dbReference>
<sequence>MTTTLELLAPFSGPAIALDRVPDPVFAGRMMGDGLAIDPLSPTLLAPCSGAVAQLARTGHALTIAADNGAEVLIHIGIDTVKLEGRGFRPLVAVGDRVQAGQPLIEVDLDAVARQAPSLQTMVVIANSDQFSFPRRAEGLLEAGRSHFLTLAAREAVSPRESAGGPERRGEATVRHEGGLHARPSALVQQAAKRHAAEVSIELSGKRANARSVVALMGLGVAEGDRVAVIASGHDADAALAAVIEALQTRSEAGHAAAAPAEAREPVAGYLAGVAAAPGLAIGRVVRLDAFEMPLPEQGAGEAAERAALTSALARVRGAISSGIDAALRRGATAESDIFAAHLALLDDPELLCAAEADIDAGRGAGFGFRRAVRAQCAILAGLGNQLLAERVADLKDIERQVLVALYGEPEQGPELFDASILAAEDLAPSELTRLPRGKVAGIITAAGGASGHVAILARALGIPALVACGPSALALEQGQTLVLDARAGLANPQPSAADLAAARAEIDKLEAKRRAMQASANAPAITVDGVAIEVAVNIANADDAREGVAHGADAVGLLRTEFLFIDRRDAPTEAEQTEAYQAVLDALDGRNAIIRTLDVGGDKEVPYLQLPPEPNPALGLRGIRTGFAYPDMLDTQLRALLAVKPLSRLRILVPMIADVGELIQLRERIEQLAGAMNLAERPQLGVMVEVPSAALLADQLARHADFLSIGSNDLTQYTLAMDRCNATLASRIDSMHPGLLRLIAITVEGAKKYGKWVGVCGAMASDPQAVPVLIGLGVAELSVSPRLVPEVKSLVRGLSRRHCEEEALRLLALGSPQAVRGRVTELWPGV</sequence>
<dbReference type="Proteomes" id="UP000178776">
    <property type="component" value="Chromosome"/>
</dbReference>
<dbReference type="NCBIfam" id="TIGR01003">
    <property type="entry name" value="PTS_HPr_family"/>
    <property type="match status" value="1"/>
</dbReference>
<dbReference type="InterPro" id="IPR008731">
    <property type="entry name" value="PTS_EIN"/>
</dbReference>
<reference evidence="16 17" key="1">
    <citation type="submission" date="2016-10" db="EMBL/GenBank/DDBJ databases">
        <title>Chromobacterium muskegensis sp. nov., an insecticidal bacterium isolated from Sphagnum bogs.</title>
        <authorList>
            <person name="Sparks M.E."/>
            <person name="Blackburn M.B."/>
            <person name="Gundersen-Rindal D.E."/>
            <person name="Mitchell A."/>
            <person name="Farrar R."/>
            <person name="Kuhar D."/>
        </authorList>
    </citation>
    <scope>NUCLEOTIDE SEQUENCE [LARGE SCALE GENOMIC DNA]</scope>
    <source>
        <strain evidence="16 17">21-1</strain>
    </source>
</reference>
<gene>
    <name evidence="16" type="ORF">BKX93_12550</name>
</gene>
<evidence type="ECO:0000256" key="4">
    <source>
        <dbReference type="ARBA" id="ARBA00007837"/>
    </source>
</evidence>
<dbReference type="NCBIfam" id="TIGR00830">
    <property type="entry name" value="PTBA"/>
    <property type="match status" value="1"/>
</dbReference>
<dbReference type="InterPro" id="IPR001020">
    <property type="entry name" value="PTS_HPr_His_P_site"/>
</dbReference>
<dbReference type="Pfam" id="PF00358">
    <property type="entry name" value="PTS_EIIA_1"/>
    <property type="match status" value="1"/>
</dbReference>
<dbReference type="Pfam" id="PF02896">
    <property type="entry name" value="PEP-utilizers_C"/>
    <property type="match status" value="1"/>
</dbReference>
<dbReference type="InterPro" id="IPR015813">
    <property type="entry name" value="Pyrv/PenolPyrv_kinase-like_dom"/>
</dbReference>
<dbReference type="InterPro" id="IPR000032">
    <property type="entry name" value="HPr-like"/>
</dbReference>
<dbReference type="PROSITE" id="PS00742">
    <property type="entry name" value="PEP_ENZYMES_2"/>
    <property type="match status" value="1"/>
</dbReference>
<dbReference type="PRINTS" id="PR01736">
    <property type="entry name" value="PHPHTRNFRASE"/>
</dbReference>
<keyword evidence="6" id="KW-0813">Transport</keyword>
<dbReference type="Gene3D" id="3.50.30.10">
    <property type="entry name" value="Phosphohistidine domain"/>
    <property type="match status" value="1"/>
</dbReference>
<dbReference type="Pfam" id="PF00391">
    <property type="entry name" value="PEP-utilizers"/>
    <property type="match status" value="1"/>
</dbReference>
<dbReference type="InterPro" id="IPR040442">
    <property type="entry name" value="Pyrv_kinase-like_dom_sf"/>
</dbReference>
<keyword evidence="13" id="KW-0460">Magnesium</keyword>
<evidence type="ECO:0000259" key="15">
    <source>
        <dbReference type="PROSITE" id="PS51350"/>
    </source>
</evidence>
<evidence type="ECO:0000259" key="14">
    <source>
        <dbReference type="PROSITE" id="PS51093"/>
    </source>
</evidence>
<dbReference type="GeneID" id="68842040"/>
<evidence type="ECO:0000256" key="7">
    <source>
        <dbReference type="ARBA" id="ARBA00022490"/>
    </source>
</evidence>
<feature type="domain" description="PTS EIIA type-1" evidence="14">
    <location>
        <begin position="23"/>
        <end position="127"/>
    </location>
</feature>
<dbReference type="InterPro" id="IPR000121">
    <property type="entry name" value="PEP_util_C"/>
</dbReference>
<evidence type="ECO:0000256" key="8">
    <source>
        <dbReference type="ARBA" id="ARBA00022597"/>
    </source>
</evidence>
<proteinExistence type="inferred from homology"/>
<accession>A0A1D9LHJ8</accession>
<keyword evidence="9 16" id="KW-0808">Transferase</keyword>
<keyword evidence="8" id="KW-0762">Sugar transport</keyword>
<dbReference type="InterPro" id="IPR006318">
    <property type="entry name" value="PTS_EI-like"/>
</dbReference>
<evidence type="ECO:0000256" key="5">
    <source>
        <dbReference type="ARBA" id="ARBA00012232"/>
    </source>
</evidence>
<evidence type="ECO:0000313" key="16">
    <source>
        <dbReference type="EMBL" id="AOZ50742.1"/>
    </source>
</evidence>
<dbReference type="PROSITE" id="PS00371">
    <property type="entry name" value="PTS_EIIA_TYPE_1_HIS"/>
    <property type="match status" value="1"/>
</dbReference>
<dbReference type="SUPFAM" id="SSF51621">
    <property type="entry name" value="Phosphoenolpyruvate/pyruvate domain"/>
    <property type="match status" value="1"/>
</dbReference>
<dbReference type="Gene3D" id="1.10.274.10">
    <property type="entry name" value="PtsI, HPr-binding domain"/>
    <property type="match status" value="1"/>
</dbReference>
<evidence type="ECO:0000256" key="6">
    <source>
        <dbReference type="ARBA" id="ARBA00022448"/>
    </source>
</evidence>
<dbReference type="CDD" id="cd00367">
    <property type="entry name" value="PTS-HPr_like"/>
    <property type="match status" value="1"/>
</dbReference>
<evidence type="ECO:0000256" key="13">
    <source>
        <dbReference type="ARBA" id="ARBA00022842"/>
    </source>
</evidence>
<evidence type="ECO:0000256" key="1">
    <source>
        <dbReference type="ARBA" id="ARBA00000683"/>
    </source>
</evidence>
<dbReference type="STRING" id="1108595.BKX93_12550"/>
<dbReference type="InterPro" id="IPR008279">
    <property type="entry name" value="PEP-util_enz_mobile_dom"/>
</dbReference>
<comment type="subcellular location">
    <subcellularLocation>
        <location evidence="3">Cytoplasm</location>
    </subcellularLocation>
</comment>
<keyword evidence="11" id="KW-0479">Metal-binding</keyword>
<dbReference type="RefSeq" id="WP_070980056.1">
    <property type="nucleotide sequence ID" value="NZ_CP017707.1"/>
</dbReference>
<dbReference type="EMBL" id="CP017707">
    <property type="protein sequence ID" value="AOZ50742.1"/>
    <property type="molecule type" value="Genomic_DNA"/>
</dbReference>
<dbReference type="PRINTS" id="PR00107">
    <property type="entry name" value="PHOSPHOCPHPR"/>
</dbReference>
<evidence type="ECO:0000256" key="2">
    <source>
        <dbReference type="ARBA" id="ARBA00001946"/>
    </source>
</evidence>
<comment type="catalytic activity">
    <reaction evidence="1">
        <text>L-histidyl-[protein] + phosphoenolpyruvate = N(pros)-phospho-L-histidyl-[protein] + pyruvate</text>
        <dbReference type="Rhea" id="RHEA:23880"/>
        <dbReference type="Rhea" id="RHEA-COMP:9745"/>
        <dbReference type="Rhea" id="RHEA-COMP:9746"/>
        <dbReference type="ChEBI" id="CHEBI:15361"/>
        <dbReference type="ChEBI" id="CHEBI:29979"/>
        <dbReference type="ChEBI" id="CHEBI:58702"/>
        <dbReference type="ChEBI" id="CHEBI:64837"/>
        <dbReference type="EC" id="2.7.3.9"/>
    </reaction>
</comment>
<comment type="cofactor">
    <cofactor evidence="2">
        <name>Mg(2+)</name>
        <dbReference type="ChEBI" id="CHEBI:18420"/>
    </cofactor>
</comment>
<dbReference type="SUPFAM" id="SSF55594">
    <property type="entry name" value="HPr-like"/>
    <property type="match status" value="1"/>
</dbReference>
<dbReference type="PANTHER" id="PTHR46244:SF6">
    <property type="entry name" value="PHOSPHOENOLPYRUVATE-PROTEIN PHOSPHOTRANSFERASE"/>
    <property type="match status" value="1"/>
</dbReference>
<dbReference type="GO" id="GO:0046872">
    <property type="term" value="F:metal ion binding"/>
    <property type="evidence" value="ECO:0007669"/>
    <property type="project" value="UniProtKB-KW"/>
</dbReference>
<keyword evidence="16" id="KW-0670">Pyruvate</keyword>
<dbReference type="InterPro" id="IPR036618">
    <property type="entry name" value="PtsI_HPr-bd_sf"/>
</dbReference>
<evidence type="ECO:0000256" key="10">
    <source>
        <dbReference type="ARBA" id="ARBA00022683"/>
    </source>
</evidence>
<dbReference type="PROSITE" id="PS51350">
    <property type="entry name" value="PTS_HPR_DOM"/>
    <property type="match status" value="1"/>
</dbReference>
<dbReference type="Gene3D" id="3.20.20.60">
    <property type="entry name" value="Phosphoenolpyruvate-binding domains"/>
    <property type="match status" value="1"/>
</dbReference>
<dbReference type="EC" id="2.7.3.9" evidence="5"/>
<dbReference type="PROSITE" id="PS00589">
    <property type="entry name" value="PTS_HPR_SER"/>
    <property type="match status" value="1"/>
</dbReference>
<dbReference type="GO" id="GO:0016301">
    <property type="term" value="F:kinase activity"/>
    <property type="evidence" value="ECO:0007669"/>
    <property type="project" value="UniProtKB-KW"/>
</dbReference>
<evidence type="ECO:0000313" key="17">
    <source>
        <dbReference type="Proteomes" id="UP000178776"/>
    </source>
</evidence>
<keyword evidence="10" id="KW-0598">Phosphotransferase system</keyword>
<dbReference type="GO" id="GO:0009401">
    <property type="term" value="P:phosphoenolpyruvate-dependent sugar phosphotransferase system"/>
    <property type="evidence" value="ECO:0007669"/>
    <property type="project" value="UniProtKB-KW"/>
</dbReference>
<dbReference type="PROSITE" id="PS51093">
    <property type="entry name" value="PTS_EIIA_TYPE_1"/>
    <property type="match status" value="1"/>
</dbReference>
<dbReference type="InterPro" id="IPR035895">
    <property type="entry name" value="HPr-like_sf"/>
</dbReference>
<dbReference type="InterPro" id="IPR001127">
    <property type="entry name" value="PTS_EIIA_1_perm"/>
</dbReference>
<dbReference type="SUPFAM" id="SSF52009">
    <property type="entry name" value="Phosphohistidine domain"/>
    <property type="match status" value="1"/>
</dbReference>
<keyword evidence="7" id="KW-0963">Cytoplasm</keyword>
<evidence type="ECO:0000256" key="3">
    <source>
        <dbReference type="ARBA" id="ARBA00004496"/>
    </source>
</evidence>
<dbReference type="InterPro" id="IPR002114">
    <property type="entry name" value="PTS_HPr_Ser_P_site"/>
</dbReference>
<evidence type="ECO:0000256" key="12">
    <source>
        <dbReference type="ARBA" id="ARBA00022777"/>
    </source>
</evidence>
<dbReference type="Pfam" id="PF00381">
    <property type="entry name" value="PTS-HPr"/>
    <property type="match status" value="1"/>
</dbReference>
<keyword evidence="12" id="KW-0418">Kinase</keyword>
<dbReference type="AlphaFoldDB" id="A0A1D9LHJ8"/>
<evidence type="ECO:0000256" key="11">
    <source>
        <dbReference type="ARBA" id="ARBA00022723"/>
    </source>
</evidence>